<dbReference type="InterPro" id="IPR050261">
    <property type="entry name" value="FrsA_esterase"/>
</dbReference>
<dbReference type="EMBL" id="WAIE01000001">
    <property type="protein sequence ID" value="KAB1443164.1"/>
    <property type="molecule type" value="Genomic_DNA"/>
</dbReference>
<dbReference type="InterPro" id="IPR010520">
    <property type="entry name" value="FrsA-like"/>
</dbReference>
<gene>
    <name evidence="3" type="ORF">F8A88_02550</name>
</gene>
<dbReference type="Gene3D" id="3.40.50.1820">
    <property type="entry name" value="alpha/beta hydrolase"/>
    <property type="match status" value="1"/>
</dbReference>
<dbReference type="AlphaFoldDB" id="A0A6N6N515"/>
<name>A0A6N6N515_9BACT</name>
<organism evidence="3 4">
    <name type="scientific">Pseudodesulfovibrio senegalensis</name>
    <dbReference type="NCBI Taxonomy" id="1721087"/>
    <lineage>
        <taxon>Bacteria</taxon>
        <taxon>Pseudomonadati</taxon>
        <taxon>Thermodesulfobacteriota</taxon>
        <taxon>Desulfovibrionia</taxon>
        <taxon>Desulfovibrionales</taxon>
        <taxon>Desulfovibrionaceae</taxon>
    </lineage>
</organism>
<dbReference type="InterPro" id="IPR029058">
    <property type="entry name" value="AB_hydrolase_fold"/>
</dbReference>
<comment type="caution">
    <text evidence="3">The sequence shown here is derived from an EMBL/GenBank/DDBJ whole genome shotgun (WGS) entry which is preliminary data.</text>
</comment>
<dbReference type="Gene3D" id="1.20.1440.110">
    <property type="entry name" value="acylaminoacyl peptidase"/>
    <property type="match status" value="1"/>
</dbReference>
<dbReference type="PANTHER" id="PTHR22946">
    <property type="entry name" value="DIENELACTONE HYDROLASE DOMAIN-CONTAINING PROTEIN-RELATED"/>
    <property type="match status" value="1"/>
</dbReference>
<evidence type="ECO:0000313" key="4">
    <source>
        <dbReference type="Proteomes" id="UP000438699"/>
    </source>
</evidence>
<accession>A0A6N6N515</accession>
<dbReference type="PANTHER" id="PTHR22946:SF12">
    <property type="entry name" value="CONIDIAL PIGMENT BIOSYNTHESIS PROTEIN AYG1 (AFU_ORTHOLOGUE AFUA_2G17550)"/>
    <property type="match status" value="1"/>
</dbReference>
<keyword evidence="2" id="KW-1133">Transmembrane helix</keyword>
<evidence type="ECO:0000256" key="2">
    <source>
        <dbReference type="SAM" id="Phobius"/>
    </source>
</evidence>
<dbReference type="Proteomes" id="UP000438699">
    <property type="component" value="Unassembled WGS sequence"/>
</dbReference>
<evidence type="ECO:0000256" key="1">
    <source>
        <dbReference type="ARBA" id="ARBA00022801"/>
    </source>
</evidence>
<sequence>MSSTRTTVHSFTANPAHRSCLLNAYSTGWTPVPCLGCRRGEEVKRTLFVTVFIVTSLLCCGAWAGEDSKAFDAHATTFHYFFKDGDMDFHFGNLVLGAARNGGVEIGEAFYAASRIKDGDAVSWQKEWHELARRVEARGESALRAGHVVSARTQLIRAAYYYRISLLGMLPGNPELEKRGLKCRSLMRQAGPLFDPPLEYFEIPFENTVLPGYFRKADNSGKPAKTLLMIGGGETFIEDLFFYIEPQAHERGYNFMTVDLPGQGLLPHAGHVFRTDTNVPMKNVVDYALSRPDVAPEKFAAYGISGGGLFVPQAAMHDSRIKAIAMSSAVVDAYPLFAAMPAASATREEIDSWSSFHADIVKSICWRYGVDKPAGLIEANKGNTFDPSQIAVPALLVVGEGEYRSQEVRRQQKVAMDGFSDTRSRLVVTPSDEGASNHCIMENRSIVGQVVFDWLDEIFR</sequence>
<keyword evidence="2" id="KW-0812">Transmembrane</keyword>
<keyword evidence="1 3" id="KW-0378">Hydrolase</keyword>
<dbReference type="GO" id="GO:0016787">
    <property type="term" value="F:hydrolase activity"/>
    <property type="evidence" value="ECO:0007669"/>
    <property type="project" value="UniProtKB-KW"/>
</dbReference>
<dbReference type="SUPFAM" id="SSF53474">
    <property type="entry name" value="alpha/beta-Hydrolases"/>
    <property type="match status" value="1"/>
</dbReference>
<dbReference type="Pfam" id="PF06500">
    <property type="entry name" value="FrsA-like"/>
    <property type="match status" value="1"/>
</dbReference>
<feature type="transmembrane region" description="Helical" evidence="2">
    <location>
        <begin position="47"/>
        <end position="65"/>
    </location>
</feature>
<proteinExistence type="predicted"/>
<protein>
    <submittedName>
        <fullName evidence="3">Alpha/beta hydrolase</fullName>
    </submittedName>
</protein>
<dbReference type="OrthoDB" id="217645at2"/>
<reference evidence="3 4" key="1">
    <citation type="journal article" date="2017" name="Int. J. Syst. Evol. Microbiol.">
        <title>Desulfovibrio senegalensis sp. nov., a mesophilic sulfate reducer isolated from marine sediment.</title>
        <authorList>
            <person name="Thioye A."/>
            <person name="Gam Z.B.A."/>
            <person name="Mbengue M."/>
            <person name="Cayol J.L."/>
            <person name="Joseph-Bartoli M."/>
            <person name="Toure-Kane C."/>
            <person name="Labat M."/>
        </authorList>
    </citation>
    <scope>NUCLEOTIDE SEQUENCE [LARGE SCALE GENOMIC DNA]</scope>
    <source>
        <strain evidence="3 4">DSM 101509</strain>
    </source>
</reference>
<keyword evidence="4" id="KW-1185">Reference proteome</keyword>
<evidence type="ECO:0000313" key="3">
    <source>
        <dbReference type="EMBL" id="KAB1443164.1"/>
    </source>
</evidence>
<keyword evidence="2" id="KW-0472">Membrane</keyword>